<keyword evidence="1" id="KW-0812">Transmembrane</keyword>
<accession>A0ABV7TQE0</accession>
<proteinExistence type="predicted"/>
<dbReference type="RefSeq" id="WP_386737500.1">
    <property type="nucleotide sequence ID" value="NZ_JBHRXI010000048.1"/>
</dbReference>
<keyword evidence="1" id="KW-1133">Transmembrane helix</keyword>
<dbReference type="EMBL" id="JBHRXI010000048">
    <property type="protein sequence ID" value="MFC3616195.1"/>
    <property type="molecule type" value="Genomic_DNA"/>
</dbReference>
<sequence>MTRYILPALIVTAGPALAHPGVHLHPHGAGDWMTVAIGLAFTALAVFLVVRR</sequence>
<organism evidence="2 3">
    <name type="scientific">Lutimaribacter marinistellae</name>
    <dbReference type="NCBI Taxonomy" id="1820329"/>
    <lineage>
        <taxon>Bacteria</taxon>
        <taxon>Pseudomonadati</taxon>
        <taxon>Pseudomonadota</taxon>
        <taxon>Alphaproteobacteria</taxon>
        <taxon>Rhodobacterales</taxon>
        <taxon>Roseobacteraceae</taxon>
        <taxon>Lutimaribacter</taxon>
    </lineage>
</organism>
<keyword evidence="3" id="KW-1185">Reference proteome</keyword>
<keyword evidence="1" id="KW-0472">Membrane</keyword>
<protein>
    <recommendedName>
        <fullName evidence="4">Peptidase M23</fullName>
    </recommendedName>
</protein>
<comment type="caution">
    <text evidence="2">The sequence shown here is derived from an EMBL/GenBank/DDBJ whole genome shotgun (WGS) entry which is preliminary data.</text>
</comment>
<evidence type="ECO:0008006" key="4">
    <source>
        <dbReference type="Google" id="ProtNLM"/>
    </source>
</evidence>
<feature type="transmembrane region" description="Helical" evidence="1">
    <location>
        <begin position="28"/>
        <end position="50"/>
    </location>
</feature>
<name>A0ABV7TQE0_9RHOB</name>
<dbReference type="Proteomes" id="UP001595629">
    <property type="component" value="Unassembled WGS sequence"/>
</dbReference>
<evidence type="ECO:0000313" key="3">
    <source>
        <dbReference type="Proteomes" id="UP001595629"/>
    </source>
</evidence>
<evidence type="ECO:0000313" key="2">
    <source>
        <dbReference type="EMBL" id="MFC3616195.1"/>
    </source>
</evidence>
<gene>
    <name evidence="2" type="ORF">ACFORG_20840</name>
</gene>
<evidence type="ECO:0000256" key="1">
    <source>
        <dbReference type="SAM" id="Phobius"/>
    </source>
</evidence>
<reference evidence="3" key="1">
    <citation type="journal article" date="2019" name="Int. J. Syst. Evol. Microbiol.">
        <title>The Global Catalogue of Microorganisms (GCM) 10K type strain sequencing project: providing services to taxonomists for standard genome sequencing and annotation.</title>
        <authorList>
            <consortium name="The Broad Institute Genomics Platform"/>
            <consortium name="The Broad Institute Genome Sequencing Center for Infectious Disease"/>
            <person name="Wu L."/>
            <person name="Ma J."/>
        </authorList>
    </citation>
    <scope>NUCLEOTIDE SEQUENCE [LARGE SCALE GENOMIC DNA]</scope>
    <source>
        <strain evidence="3">KCTC 42911</strain>
    </source>
</reference>